<gene>
    <name evidence="6" type="ORF">ACEZDE_33265</name>
</gene>
<accession>A0ABV6W6I1</accession>
<evidence type="ECO:0000259" key="5">
    <source>
        <dbReference type="PROSITE" id="PS50977"/>
    </source>
</evidence>
<dbReference type="PANTHER" id="PTHR30055:SF151">
    <property type="entry name" value="TRANSCRIPTIONAL REGULATORY PROTEIN"/>
    <property type="match status" value="1"/>
</dbReference>
<dbReference type="InterPro" id="IPR050109">
    <property type="entry name" value="HTH-type_TetR-like_transc_reg"/>
</dbReference>
<dbReference type="InterPro" id="IPR036271">
    <property type="entry name" value="Tet_transcr_reg_TetR-rel_C_sf"/>
</dbReference>
<evidence type="ECO:0000313" key="7">
    <source>
        <dbReference type="Proteomes" id="UP001592531"/>
    </source>
</evidence>
<dbReference type="InterPro" id="IPR004111">
    <property type="entry name" value="Repressor_TetR_C"/>
</dbReference>
<dbReference type="PRINTS" id="PR00455">
    <property type="entry name" value="HTHTETR"/>
</dbReference>
<keyword evidence="7" id="KW-1185">Reference proteome</keyword>
<evidence type="ECO:0000256" key="3">
    <source>
        <dbReference type="ARBA" id="ARBA00023163"/>
    </source>
</evidence>
<keyword evidence="2 4" id="KW-0238">DNA-binding</keyword>
<keyword evidence="3" id="KW-0804">Transcription</keyword>
<keyword evidence="1" id="KW-0805">Transcription regulation</keyword>
<dbReference type="InterPro" id="IPR009057">
    <property type="entry name" value="Homeodomain-like_sf"/>
</dbReference>
<evidence type="ECO:0000256" key="1">
    <source>
        <dbReference type="ARBA" id="ARBA00023015"/>
    </source>
</evidence>
<feature type="DNA-binding region" description="H-T-H motif" evidence="4">
    <location>
        <begin position="37"/>
        <end position="56"/>
    </location>
</feature>
<dbReference type="Proteomes" id="UP001592531">
    <property type="component" value="Unassembled WGS sequence"/>
</dbReference>
<organism evidence="6 7">
    <name type="scientific">Streptacidiphilus cavernicola</name>
    <dbReference type="NCBI Taxonomy" id="3342716"/>
    <lineage>
        <taxon>Bacteria</taxon>
        <taxon>Bacillati</taxon>
        <taxon>Actinomycetota</taxon>
        <taxon>Actinomycetes</taxon>
        <taxon>Kitasatosporales</taxon>
        <taxon>Streptomycetaceae</taxon>
        <taxon>Streptacidiphilus</taxon>
    </lineage>
</organism>
<protein>
    <submittedName>
        <fullName evidence="6">TetR/AcrR family transcriptional regulator</fullName>
    </submittedName>
</protein>
<dbReference type="Gene3D" id="1.10.10.60">
    <property type="entry name" value="Homeodomain-like"/>
    <property type="match status" value="1"/>
</dbReference>
<evidence type="ECO:0000256" key="2">
    <source>
        <dbReference type="ARBA" id="ARBA00023125"/>
    </source>
</evidence>
<feature type="domain" description="HTH tetR-type" evidence="5">
    <location>
        <begin position="14"/>
        <end position="74"/>
    </location>
</feature>
<evidence type="ECO:0000313" key="6">
    <source>
        <dbReference type="EMBL" id="MFC1421476.1"/>
    </source>
</evidence>
<sequence>MAEQGTTTARRRVALTREAIVEAAIRLCSPEGGGVLTFSRLGKELGADPTAVYRHFRDKDELILAMTTVMVEEAVALASVDALGPDRWRESLTGSARAVRAVYLERPALAVLAAVRTTASDVETSSVEQIIGMLHGAGLPVIEAAECCRMLLDLTLAMTQSSAAFLVLDKESQAKDDAAWSVQYGLLPEDRYPLLHQSAARLTELFRDDAQVFELVLSTFLDGVALKIERARAEQARTERTRTEQARKGSALG</sequence>
<dbReference type="InterPro" id="IPR001647">
    <property type="entry name" value="HTH_TetR"/>
</dbReference>
<dbReference type="Gene3D" id="1.10.357.10">
    <property type="entry name" value="Tetracycline Repressor, domain 2"/>
    <property type="match status" value="1"/>
</dbReference>
<reference evidence="6 7" key="1">
    <citation type="submission" date="2024-09" db="EMBL/GenBank/DDBJ databases">
        <authorList>
            <person name="Lee S.D."/>
        </authorList>
    </citation>
    <scope>NUCLEOTIDE SEQUENCE [LARGE SCALE GENOMIC DNA]</scope>
    <source>
        <strain evidence="6 7">N8-3</strain>
    </source>
</reference>
<dbReference type="SUPFAM" id="SSF46689">
    <property type="entry name" value="Homeodomain-like"/>
    <property type="match status" value="1"/>
</dbReference>
<dbReference type="PANTHER" id="PTHR30055">
    <property type="entry name" value="HTH-TYPE TRANSCRIPTIONAL REGULATOR RUTR"/>
    <property type="match status" value="1"/>
</dbReference>
<name>A0ABV6W6I1_9ACTN</name>
<dbReference type="RefSeq" id="WP_380544771.1">
    <property type="nucleotide sequence ID" value="NZ_JBHFAB010000042.1"/>
</dbReference>
<dbReference type="Pfam" id="PF02909">
    <property type="entry name" value="TetR_C_1"/>
    <property type="match status" value="1"/>
</dbReference>
<comment type="caution">
    <text evidence="6">The sequence shown here is derived from an EMBL/GenBank/DDBJ whole genome shotgun (WGS) entry which is preliminary data.</text>
</comment>
<dbReference type="SUPFAM" id="SSF48498">
    <property type="entry name" value="Tetracyclin repressor-like, C-terminal domain"/>
    <property type="match status" value="1"/>
</dbReference>
<proteinExistence type="predicted"/>
<dbReference type="PROSITE" id="PS50977">
    <property type="entry name" value="HTH_TETR_2"/>
    <property type="match status" value="1"/>
</dbReference>
<dbReference type="Pfam" id="PF00440">
    <property type="entry name" value="TetR_N"/>
    <property type="match status" value="1"/>
</dbReference>
<dbReference type="EMBL" id="JBHFAB010000042">
    <property type="protein sequence ID" value="MFC1421476.1"/>
    <property type="molecule type" value="Genomic_DNA"/>
</dbReference>
<evidence type="ECO:0000256" key="4">
    <source>
        <dbReference type="PROSITE-ProRule" id="PRU00335"/>
    </source>
</evidence>